<keyword evidence="2" id="KW-1185">Reference proteome</keyword>
<accession>A0A1M6NZ77</accession>
<dbReference type="RefSeq" id="WP_072849739.1">
    <property type="nucleotide sequence ID" value="NZ_FRAH01000012.1"/>
</dbReference>
<evidence type="ECO:0000313" key="2">
    <source>
        <dbReference type="Proteomes" id="UP000183975"/>
    </source>
</evidence>
<reference evidence="1 2" key="1">
    <citation type="submission" date="2016-11" db="EMBL/GenBank/DDBJ databases">
        <authorList>
            <person name="Jaros S."/>
            <person name="Januszkiewicz K."/>
            <person name="Wedrychowicz H."/>
        </authorList>
    </citation>
    <scope>NUCLEOTIDE SEQUENCE [LARGE SCALE GENOMIC DNA]</scope>
    <source>
        <strain evidence="1 2">DSM 14214</strain>
    </source>
</reference>
<protein>
    <submittedName>
        <fullName evidence="1">Uncharacterized protein</fullName>
    </submittedName>
</protein>
<dbReference type="AlphaFoldDB" id="A0A1M6NZ77"/>
<sequence>MGELIYEKHFHKETIEEIERERIDFVEAFGEDAEQAPSFDEIMKKIYSNVTYLVLPEREKMAQTFIKTAIEISNDYELDIEIEEHLSHISATYYFDCGACMGFLRRIIEMSDDISFFDHIKGFDMVMSLDFYTKAVFKRDRLIHPQWSDLSR</sequence>
<dbReference type="OrthoDB" id="1975241at2"/>
<gene>
    <name evidence="1" type="ORF">SAMN02745138_00976</name>
</gene>
<name>A0A1M6NZ77_9FIRM</name>
<proteinExistence type="predicted"/>
<organism evidence="1 2">
    <name type="scientific">Anaerotignum lactatifermentans DSM 14214</name>
    <dbReference type="NCBI Taxonomy" id="1121323"/>
    <lineage>
        <taxon>Bacteria</taxon>
        <taxon>Bacillati</taxon>
        <taxon>Bacillota</taxon>
        <taxon>Clostridia</taxon>
        <taxon>Lachnospirales</taxon>
        <taxon>Anaerotignaceae</taxon>
        <taxon>Anaerotignum</taxon>
    </lineage>
</organism>
<dbReference type="Proteomes" id="UP000183975">
    <property type="component" value="Unassembled WGS sequence"/>
</dbReference>
<evidence type="ECO:0000313" key="1">
    <source>
        <dbReference type="EMBL" id="SHK00993.1"/>
    </source>
</evidence>
<dbReference type="EMBL" id="FRAH01000012">
    <property type="protein sequence ID" value="SHK00993.1"/>
    <property type="molecule type" value="Genomic_DNA"/>
</dbReference>